<feature type="compositionally biased region" description="Acidic residues" evidence="10">
    <location>
        <begin position="287"/>
        <end position="306"/>
    </location>
</feature>
<dbReference type="PROSITE" id="PS51194">
    <property type="entry name" value="HELICASE_CTER"/>
    <property type="match status" value="1"/>
</dbReference>
<evidence type="ECO:0000259" key="12">
    <source>
        <dbReference type="PROSITE" id="PS51192"/>
    </source>
</evidence>
<keyword evidence="8" id="KW-0234">DNA repair</keyword>
<keyword evidence="5" id="KW-0378">Hydrolase</keyword>
<feature type="compositionally biased region" description="Basic and acidic residues" evidence="10">
    <location>
        <begin position="218"/>
        <end position="231"/>
    </location>
</feature>
<keyword evidence="14" id="KW-1185">Reference proteome</keyword>
<feature type="compositionally biased region" description="Basic and acidic residues" evidence="10">
    <location>
        <begin position="87"/>
        <end position="96"/>
    </location>
</feature>
<feature type="compositionally biased region" description="Basic and acidic residues" evidence="10">
    <location>
        <begin position="184"/>
        <end position="206"/>
    </location>
</feature>
<dbReference type="Pfam" id="PF00271">
    <property type="entry name" value="Helicase_C"/>
    <property type="match status" value="1"/>
</dbReference>
<evidence type="ECO:0000256" key="1">
    <source>
        <dbReference type="ARBA" id="ARBA00004286"/>
    </source>
</evidence>
<feature type="region of interest" description="Disordered" evidence="10">
    <location>
        <begin position="177"/>
        <end position="306"/>
    </location>
</feature>
<dbReference type="RefSeq" id="XP_006826001.1">
    <property type="nucleotide sequence ID" value="XM_006825938.1"/>
</dbReference>
<evidence type="ECO:0000256" key="10">
    <source>
        <dbReference type="SAM" id="MobiDB-lite"/>
    </source>
</evidence>
<comment type="subcellular location">
    <subcellularLocation>
        <location evidence="1">Chromosome</location>
    </subcellularLocation>
</comment>
<keyword evidence="3" id="KW-0158">Chromosome</keyword>
<sequence>MSSHSENESSEEDNCGKAHSRPCSSTSGYCSNNDDDRKERLKSLQNLFVSRSKEELEEFVNSTNTLDEAVNAVLNSKSSKGRKKRSRQESVEHSQDTQRTYSNESIIAPKKRARKEPLALEDSFTDSDATLIGSQNKDKLIEQLKDMFPNEGTQDLERILENSDWSVDAAATIVLSLKDEDDSVETKPQEEKKIEVKKAKEREESPKNNQKMSKSTKSKTDKKSAKQEGYRRIVVVISSDEENEENQNGKDEDSDSDADDKKKQGTCKDTTDGAHHSSNINGAAGTESEDSEDGGDDEEEGYDSEDSYVEEGFCLESKEVIVTFFNESTLEELQMVPFCSKKKAEKIIEMRPFDGWNELCQSMEETKGLTIDLVYDSKTILDEREVVKRLMNKCRKIATGLQKIIARNSDDGSGPVEPADDQIVEQPKILDANYSLKPYQIVGLNWLVLLHRQEVNGILADEMGLGKTVQAIAFLAHLFEEGDKGPFLIIVPSSTIENWVRELNKWCPSLEVLQYYGSQDERKAFRYHILSGRLNFQVMISTYNMCMNMTEDKNLFKKLDFHYMIIDEAHMLKNMNSLRYKNMMKIRAKRRLLLTGTPLQNNLLELMSLLCFIMPHIFMRGGSTDHLKRMFAAKYSSDSAEQSNFEKDRIGDAKKIMQPFVLRRIKTEVLNQLPKKHDCIHRCSLSDSQRKQYTNLVAVLTKSLRSKTESGNLAGAMMQLRKMANHSLLHRHHFNDGKLRKMSKLMLKEPTHHDASDELIFEDMCVMSDFELHGLCNQYYSISSFTLPTETLLNSGKFYKLDSLLPEMKQRGDRVLLFSQFTMMLDIIEVYMQYHKHKYLRLDGQTPVQERLQLIDKYNNDNGIFVFLLSTKAGGLGINLTSANVVIIHDIDFNPYNDKQAEDRCHRVGQTRDVTVIRLICENTIEEAMLKCAMGKLKLEADITADDGDDENATDMASLLRDSLEL</sequence>
<dbReference type="SUPFAM" id="SSF52540">
    <property type="entry name" value="P-loop containing nucleoside triphosphate hydrolases"/>
    <property type="match status" value="2"/>
</dbReference>
<dbReference type="Pfam" id="PF00176">
    <property type="entry name" value="SNF2-rel_dom"/>
    <property type="match status" value="1"/>
</dbReference>
<feature type="domain" description="Helicase C-terminal" evidence="13">
    <location>
        <begin position="800"/>
        <end position="957"/>
    </location>
</feature>
<dbReference type="GeneID" id="100373244"/>
<evidence type="ECO:0000256" key="9">
    <source>
        <dbReference type="ARBA" id="ARBA00048432"/>
    </source>
</evidence>
<reference evidence="15" key="1">
    <citation type="submission" date="2025-08" db="UniProtKB">
        <authorList>
            <consortium name="RefSeq"/>
        </authorList>
    </citation>
    <scope>IDENTIFICATION</scope>
    <source>
        <tissue evidence="15">Testes</tissue>
    </source>
</reference>
<gene>
    <name evidence="15" type="primary">LOC100373244</name>
</gene>
<protein>
    <recommendedName>
        <fullName evidence="2">DNA helicase</fullName>
        <ecNumber evidence="2">3.6.4.12</ecNumber>
    </recommendedName>
</protein>
<evidence type="ECO:0000259" key="11">
    <source>
        <dbReference type="PROSITE" id="PS51140"/>
    </source>
</evidence>
<dbReference type="SUPFAM" id="SSF46934">
    <property type="entry name" value="UBA-like"/>
    <property type="match status" value="1"/>
</dbReference>
<dbReference type="InterPro" id="IPR009060">
    <property type="entry name" value="UBA-like_sf"/>
</dbReference>
<dbReference type="SMART" id="SM00490">
    <property type="entry name" value="HELICc"/>
    <property type="match status" value="1"/>
</dbReference>
<dbReference type="Gene3D" id="3.40.50.300">
    <property type="entry name" value="P-loop containing nucleotide triphosphate hydrolases"/>
    <property type="match status" value="1"/>
</dbReference>
<feature type="region of interest" description="Disordered" evidence="10">
    <location>
        <begin position="1"/>
        <end position="36"/>
    </location>
</feature>
<dbReference type="PROSITE" id="PS51192">
    <property type="entry name" value="HELICASE_ATP_BIND_1"/>
    <property type="match status" value="1"/>
</dbReference>
<evidence type="ECO:0000256" key="7">
    <source>
        <dbReference type="ARBA" id="ARBA00023125"/>
    </source>
</evidence>
<feature type="domain" description="Helicase ATP-binding" evidence="12">
    <location>
        <begin position="448"/>
        <end position="616"/>
    </location>
</feature>
<dbReference type="InterPro" id="IPR038718">
    <property type="entry name" value="SNF2-like_sf"/>
</dbReference>
<evidence type="ECO:0000256" key="3">
    <source>
        <dbReference type="ARBA" id="ARBA00022454"/>
    </source>
</evidence>
<dbReference type="InterPro" id="IPR049730">
    <property type="entry name" value="SNF2/RAD54-like_C"/>
</dbReference>
<dbReference type="CDD" id="cd17998">
    <property type="entry name" value="DEXHc_SMARCAD1"/>
    <property type="match status" value="1"/>
</dbReference>
<dbReference type="CDD" id="cd18793">
    <property type="entry name" value="SF2_C_SNF"/>
    <property type="match status" value="1"/>
</dbReference>
<evidence type="ECO:0000256" key="2">
    <source>
        <dbReference type="ARBA" id="ARBA00012551"/>
    </source>
</evidence>
<keyword evidence="6" id="KW-0156">Chromatin regulator</keyword>
<name>A0ABM0N160_SACKO</name>
<dbReference type="SMART" id="SM00487">
    <property type="entry name" value="DEXDc"/>
    <property type="match status" value="1"/>
</dbReference>
<accession>A0ABM0N160</accession>
<evidence type="ECO:0000313" key="14">
    <source>
        <dbReference type="Proteomes" id="UP000694865"/>
    </source>
</evidence>
<feature type="compositionally biased region" description="Polar residues" evidence="10">
    <location>
        <begin position="22"/>
        <end position="32"/>
    </location>
</feature>
<dbReference type="PANTHER" id="PTHR10799">
    <property type="entry name" value="SNF2/RAD54 HELICASE FAMILY"/>
    <property type="match status" value="1"/>
</dbReference>
<keyword evidence="4" id="KW-0227">DNA damage</keyword>
<evidence type="ECO:0000256" key="5">
    <source>
        <dbReference type="ARBA" id="ARBA00022801"/>
    </source>
</evidence>
<evidence type="ECO:0000256" key="4">
    <source>
        <dbReference type="ARBA" id="ARBA00022763"/>
    </source>
</evidence>
<evidence type="ECO:0000256" key="6">
    <source>
        <dbReference type="ARBA" id="ARBA00022853"/>
    </source>
</evidence>
<keyword evidence="7" id="KW-0238">DNA-binding</keyword>
<proteinExistence type="predicted"/>
<feature type="domain" description="CUE" evidence="11">
    <location>
        <begin position="136"/>
        <end position="179"/>
    </location>
</feature>
<evidence type="ECO:0000256" key="8">
    <source>
        <dbReference type="ARBA" id="ARBA00023204"/>
    </source>
</evidence>
<dbReference type="EC" id="3.6.4.12" evidence="2"/>
<dbReference type="PROSITE" id="PS51140">
    <property type="entry name" value="CUE"/>
    <property type="match status" value="1"/>
</dbReference>
<feature type="region of interest" description="Disordered" evidence="10">
    <location>
        <begin position="60"/>
        <end position="133"/>
    </location>
</feature>
<dbReference type="InterPro" id="IPR001650">
    <property type="entry name" value="Helicase_C-like"/>
</dbReference>
<dbReference type="Gene3D" id="3.40.50.10810">
    <property type="entry name" value="Tandem AAA-ATPase domain"/>
    <property type="match status" value="1"/>
</dbReference>
<dbReference type="InterPro" id="IPR003892">
    <property type="entry name" value="CUE"/>
</dbReference>
<dbReference type="InterPro" id="IPR000330">
    <property type="entry name" value="SNF2_N"/>
</dbReference>
<organism evidence="14 15">
    <name type="scientific">Saccoglossus kowalevskii</name>
    <name type="common">Acorn worm</name>
    <dbReference type="NCBI Taxonomy" id="10224"/>
    <lineage>
        <taxon>Eukaryota</taxon>
        <taxon>Metazoa</taxon>
        <taxon>Hemichordata</taxon>
        <taxon>Enteropneusta</taxon>
        <taxon>Harrimaniidae</taxon>
        <taxon>Saccoglossus</taxon>
    </lineage>
</organism>
<comment type="catalytic activity">
    <reaction evidence="9">
        <text>ATP + H2O = ADP + phosphate + H(+)</text>
        <dbReference type="Rhea" id="RHEA:13065"/>
        <dbReference type="ChEBI" id="CHEBI:15377"/>
        <dbReference type="ChEBI" id="CHEBI:15378"/>
        <dbReference type="ChEBI" id="CHEBI:30616"/>
        <dbReference type="ChEBI" id="CHEBI:43474"/>
        <dbReference type="ChEBI" id="CHEBI:456216"/>
        <dbReference type="EC" id="3.6.4.12"/>
    </reaction>
    <physiologicalReaction direction="left-to-right" evidence="9">
        <dbReference type="Rhea" id="RHEA:13066"/>
    </physiologicalReaction>
</comment>
<dbReference type="InterPro" id="IPR014001">
    <property type="entry name" value="Helicase_ATP-bd"/>
</dbReference>
<evidence type="ECO:0000259" key="13">
    <source>
        <dbReference type="PROSITE" id="PS51194"/>
    </source>
</evidence>
<dbReference type="InterPro" id="IPR027417">
    <property type="entry name" value="P-loop_NTPase"/>
</dbReference>
<evidence type="ECO:0000313" key="15">
    <source>
        <dbReference type="RefSeq" id="XP_006826001.1"/>
    </source>
</evidence>
<dbReference type="Proteomes" id="UP000694865">
    <property type="component" value="Unplaced"/>
</dbReference>
<dbReference type="CDD" id="cd14279">
    <property type="entry name" value="CUE"/>
    <property type="match status" value="1"/>
</dbReference>
<dbReference type="Pfam" id="PF02845">
    <property type="entry name" value="CUE"/>
    <property type="match status" value="1"/>
</dbReference>